<evidence type="ECO:0000259" key="20">
    <source>
        <dbReference type="SMART" id="SM00079"/>
    </source>
</evidence>
<comment type="caution">
    <text evidence="21">The sequence shown here is derived from an EMBL/GenBank/DDBJ whole genome shotgun (WGS) entry which is preliminary data.</text>
</comment>
<dbReference type="FunFam" id="1.10.287.70:FF:000037">
    <property type="entry name" value="Glutamate receptor"/>
    <property type="match status" value="1"/>
</dbReference>
<evidence type="ECO:0000256" key="2">
    <source>
        <dbReference type="ARBA" id="ARBA00008685"/>
    </source>
</evidence>
<dbReference type="InterPro" id="IPR044440">
    <property type="entry name" value="GABAb_receptor_plant_PBP1"/>
</dbReference>
<keyword evidence="11" id="KW-0325">Glycoprotein</keyword>
<dbReference type="Gene3D" id="1.10.287.70">
    <property type="match status" value="1"/>
</dbReference>
<dbReference type="FunFam" id="3.40.190.10:FF:000103">
    <property type="entry name" value="Glutamate receptor"/>
    <property type="match status" value="1"/>
</dbReference>
<evidence type="ECO:0000256" key="13">
    <source>
        <dbReference type="ARBA" id="ARBA00023303"/>
    </source>
</evidence>
<keyword evidence="12 15" id="KW-1071">Ligand-gated ion channel</keyword>
<comment type="subunit">
    <text evidence="3">May form heteromers.</text>
</comment>
<dbReference type="InterPro" id="IPR028082">
    <property type="entry name" value="Peripla_BP_I"/>
</dbReference>
<evidence type="ECO:0000256" key="3">
    <source>
        <dbReference type="ARBA" id="ARBA00011095"/>
    </source>
</evidence>
<evidence type="ECO:0000256" key="11">
    <source>
        <dbReference type="ARBA" id="ARBA00023180"/>
    </source>
</evidence>
<feature type="compositionally biased region" description="Polar residues" evidence="17">
    <location>
        <begin position="906"/>
        <end position="918"/>
    </location>
</feature>
<dbReference type="Proteomes" id="UP001179952">
    <property type="component" value="Unassembled WGS sequence"/>
</dbReference>
<dbReference type="PANTHER" id="PTHR34836:SF1">
    <property type="entry name" value="OS09G0428600 PROTEIN"/>
    <property type="match status" value="1"/>
</dbReference>
<comment type="similarity">
    <text evidence="2 15">Belongs to the glutamate-gated ion channel (TC 1.A.10.1) family.</text>
</comment>
<dbReference type="SUPFAM" id="SSF53822">
    <property type="entry name" value="Periplasmic binding protein-like I"/>
    <property type="match status" value="1"/>
</dbReference>
<dbReference type="SMART" id="SM00079">
    <property type="entry name" value="PBPe"/>
    <property type="match status" value="1"/>
</dbReference>
<evidence type="ECO:0000256" key="7">
    <source>
        <dbReference type="ARBA" id="ARBA00022989"/>
    </source>
</evidence>
<feature type="disulfide bond" evidence="16">
    <location>
        <begin position="751"/>
        <end position="806"/>
    </location>
</feature>
<dbReference type="Gene3D" id="3.40.190.10">
    <property type="entry name" value="Periplasmic binding protein-like II"/>
    <property type="match status" value="2"/>
</dbReference>
<evidence type="ECO:0000256" key="19">
    <source>
        <dbReference type="SAM" id="SignalP"/>
    </source>
</evidence>
<dbReference type="InterPro" id="IPR001828">
    <property type="entry name" value="ANF_lig-bd_rcpt"/>
</dbReference>
<keyword evidence="16" id="KW-1015">Disulfide bond</keyword>
<evidence type="ECO:0000256" key="6">
    <source>
        <dbReference type="ARBA" id="ARBA00022729"/>
    </source>
</evidence>
<evidence type="ECO:0000256" key="8">
    <source>
        <dbReference type="ARBA" id="ARBA00023065"/>
    </source>
</evidence>
<evidence type="ECO:0000256" key="17">
    <source>
        <dbReference type="SAM" id="MobiDB-lite"/>
    </source>
</evidence>
<dbReference type="CDD" id="cd19990">
    <property type="entry name" value="PBP1_GABAb_receptor_plant"/>
    <property type="match status" value="1"/>
</dbReference>
<reference evidence="21" key="1">
    <citation type="journal article" date="2023" name="Nat. Commun.">
        <title>Diploid and tetraploid genomes of Acorus and the evolution of monocots.</title>
        <authorList>
            <person name="Ma L."/>
            <person name="Liu K.W."/>
            <person name="Li Z."/>
            <person name="Hsiao Y.Y."/>
            <person name="Qi Y."/>
            <person name="Fu T."/>
            <person name="Tang G.D."/>
            <person name="Zhang D."/>
            <person name="Sun W.H."/>
            <person name="Liu D.K."/>
            <person name="Li Y."/>
            <person name="Chen G.Z."/>
            <person name="Liu X.D."/>
            <person name="Liao X.Y."/>
            <person name="Jiang Y.T."/>
            <person name="Yu X."/>
            <person name="Hao Y."/>
            <person name="Huang J."/>
            <person name="Zhao X.W."/>
            <person name="Ke S."/>
            <person name="Chen Y.Y."/>
            <person name="Wu W.L."/>
            <person name="Hsu J.L."/>
            <person name="Lin Y.F."/>
            <person name="Huang M.D."/>
            <person name="Li C.Y."/>
            <person name="Huang L."/>
            <person name="Wang Z.W."/>
            <person name="Zhao X."/>
            <person name="Zhong W.Y."/>
            <person name="Peng D.H."/>
            <person name="Ahmad S."/>
            <person name="Lan S."/>
            <person name="Zhang J.S."/>
            <person name="Tsai W.C."/>
            <person name="Van de Peer Y."/>
            <person name="Liu Z.J."/>
        </authorList>
    </citation>
    <scope>NUCLEOTIDE SEQUENCE</scope>
    <source>
        <strain evidence="21">SCP</strain>
    </source>
</reference>
<feature type="transmembrane region" description="Helical" evidence="18">
    <location>
        <begin position="643"/>
        <end position="661"/>
    </location>
</feature>
<name>A0AAV9BL29_ACOGR</name>
<feature type="transmembrane region" description="Helical" evidence="18">
    <location>
        <begin position="583"/>
        <end position="601"/>
    </location>
</feature>
<evidence type="ECO:0000256" key="5">
    <source>
        <dbReference type="ARBA" id="ARBA00022692"/>
    </source>
</evidence>
<comment type="subcellular location">
    <subcellularLocation>
        <location evidence="1">Membrane</location>
        <topology evidence="1">Multi-pass membrane protein</topology>
    </subcellularLocation>
</comment>
<organism evidence="21 22">
    <name type="scientific">Acorus gramineus</name>
    <name type="common">Dwarf sweet flag</name>
    <dbReference type="NCBI Taxonomy" id="55184"/>
    <lineage>
        <taxon>Eukaryota</taxon>
        <taxon>Viridiplantae</taxon>
        <taxon>Streptophyta</taxon>
        <taxon>Embryophyta</taxon>
        <taxon>Tracheophyta</taxon>
        <taxon>Spermatophyta</taxon>
        <taxon>Magnoliopsida</taxon>
        <taxon>Liliopsida</taxon>
        <taxon>Acoraceae</taxon>
        <taxon>Acorus</taxon>
    </lineage>
</organism>
<feature type="transmembrane region" description="Helical" evidence="18">
    <location>
        <begin position="823"/>
        <end position="846"/>
    </location>
</feature>
<feature type="signal peptide" evidence="19">
    <location>
        <begin position="1"/>
        <end position="31"/>
    </location>
</feature>
<dbReference type="PIRSF" id="PIRSF037090">
    <property type="entry name" value="Iontro_Glu-like_rcpt_pln"/>
    <property type="match status" value="1"/>
</dbReference>
<keyword evidence="22" id="KW-1185">Reference proteome</keyword>
<dbReference type="AlphaFoldDB" id="A0AAV9BL29"/>
<feature type="region of interest" description="Disordered" evidence="17">
    <location>
        <begin position="886"/>
        <end position="954"/>
    </location>
</feature>
<dbReference type="InterPro" id="IPR019594">
    <property type="entry name" value="Glu/Gly-bd"/>
</dbReference>
<keyword evidence="13 15" id="KW-0407">Ion channel</keyword>
<keyword evidence="6 19" id="KW-0732">Signal</keyword>
<comment type="function">
    <text evidence="14">Glutamate-gated receptor that probably acts as a non-selective cation channel. May be involved in light-signal transduction and calcium homeostasis via the regulation of calcium influx into cells.</text>
</comment>
<keyword evidence="7 18" id="KW-1133">Transmembrane helix</keyword>
<feature type="domain" description="Ionotropic glutamate receptor C-terminal" evidence="20">
    <location>
        <begin position="455"/>
        <end position="803"/>
    </location>
</feature>
<keyword evidence="8 15" id="KW-0406">Ion transport</keyword>
<keyword evidence="5 18" id="KW-0812">Transmembrane</keyword>
<protein>
    <recommendedName>
        <fullName evidence="15">Glutamate receptor</fullName>
    </recommendedName>
</protein>
<accession>A0AAV9BL29</accession>
<evidence type="ECO:0000256" key="1">
    <source>
        <dbReference type="ARBA" id="ARBA00004141"/>
    </source>
</evidence>
<reference evidence="21" key="2">
    <citation type="submission" date="2023-06" db="EMBL/GenBank/DDBJ databases">
        <authorList>
            <person name="Ma L."/>
            <person name="Liu K.-W."/>
            <person name="Li Z."/>
            <person name="Hsiao Y.-Y."/>
            <person name="Qi Y."/>
            <person name="Fu T."/>
            <person name="Tang G."/>
            <person name="Zhang D."/>
            <person name="Sun W.-H."/>
            <person name="Liu D.-K."/>
            <person name="Li Y."/>
            <person name="Chen G.-Z."/>
            <person name="Liu X.-D."/>
            <person name="Liao X.-Y."/>
            <person name="Jiang Y.-T."/>
            <person name="Yu X."/>
            <person name="Hao Y."/>
            <person name="Huang J."/>
            <person name="Zhao X.-W."/>
            <person name="Ke S."/>
            <person name="Chen Y.-Y."/>
            <person name="Wu W.-L."/>
            <person name="Hsu J.-L."/>
            <person name="Lin Y.-F."/>
            <person name="Huang M.-D."/>
            <person name="Li C.-Y."/>
            <person name="Huang L."/>
            <person name="Wang Z.-W."/>
            <person name="Zhao X."/>
            <person name="Zhong W.-Y."/>
            <person name="Peng D.-H."/>
            <person name="Ahmad S."/>
            <person name="Lan S."/>
            <person name="Zhang J.-S."/>
            <person name="Tsai W.-C."/>
            <person name="Van De Peer Y."/>
            <person name="Liu Z.-J."/>
        </authorList>
    </citation>
    <scope>NUCLEOTIDE SEQUENCE</scope>
    <source>
        <strain evidence="21">SCP</strain>
        <tissue evidence="21">Leaves</tissue>
    </source>
</reference>
<comment type="function">
    <text evidence="15">Glutamate-gated receptor that probably acts as non-selective cation channel.</text>
</comment>
<evidence type="ECO:0000256" key="14">
    <source>
        <dbReference type="ARBA" id="ARBA00049638"/>
    </source>
</evidence>
<dbReference type="GO" id="GO:0016020">
    <property type="term" value="C:membrane"/>
    <property type="evidence" value="ECO:0007669"/>
    <property type="project" value="UniProtKB-SubCell"/>
</dbReference>
<dbReference type="PANTHER" id="PTHR34836">
    <property type="entry name" value="OS06G0188250 PROTEIN"/>
    <property type="match status" value="1"/>
</dbReference>
<dbReference type="InterPro" id="IPR015683">
    <property type="entry name" value="Ionotropic_Glu_rcpt"/>
</dbReference>
<dbReference type="SUPFAM" id="SSF53850">
    <property type="entry name" value="Periplasmic binding protein-like II"/>
    <property type="match status" value="1"/>
</dbReference>
<dbReference type="Pfam" id="PF00060">
    <property type="entry name" value="Lig_chan"/>
    <property type="match status" value="1"/>
</dbReference>
<keyword evidence="4 15" id="KW-0813">Transport</keyword>
<evidence type="ECO:0000256" key="18">
    <source>
        <dbReference type="SAM" id="Phobius"/>
    </source>
</evidence>
<evidence type="ECO:0000256" key="9">
    <source>
        <dbReference type="ARBA" id="ARBA00023136"/>
    </source>
</evidence>
<keyword evidence="9 15" id="KW-0472">Membrane</keyword>
<dbReference type="EMBL" id="JAUJYN010000003">
    <property type="protein sequence ID" value="KAK1276939.1"/>
    <property type="molecule type" value="Genomic_DNA"/>
</dbReference>
<dbReference type="FunFam" id="3.40.50.2300:FF:000188">
    <property type="entry name" value="Glutamate receptor"/>
    <property type="match status" value="1"/>
</dbReference>
<dbReference type="CDD" id="cd13686">
    <property type="entry name" value="GluR_Plant"/>
    <property type="match status" value="1"/>
</dbReference>
<dbReference type="InterPro" id="IPR001320">
    <property type="entry name" value="Iontro_rcpt_C"/>
</dbReference>
<dbReference type="Pfam" id="PF10613">
    <property type="entry name" value="Lig_chan-Glu_bd"/>
    <property type="match status" value="1"/>
</dbReference>
<sequence length="954" mass="105155">MMISTRFRCCFTFFFFFSFSFTGLRHRWVMAQENFSVGVILDKGSLVGETGWTSISMAVDDFYAAHPNYSTRLVLHLEDSKEDIIGAASAALDLLKINQVVAIIGPQKSSQAKFIADLGNSTRVPILSFSALSSSLSPAFIPYFVRTALNDSSQAAPIAALVQSFQWREVVTVYEDSDFSTGALPHIVDALQDAGARVPYRCAIPLYANNDYVLKELYKLKAAQSRVFVVHASSSLGERLFPMLEEAGMMSEGYAWIITDGLTSLLDSMNASVLNSMQGVLGVKPYVEETKRLLDFKARWKKRIIRADADIVRPSVFAYWAYDTVWALAFAVENFTIENPGLKNPKSALNASADLANLGSSPIGPKLRQLLLTTSFDGLSGKFNLVSGQLESSAFEIVNVMNNGKRRIGVWTPSKGILANLNSNASVALKPVIWPGESAIVPKGWEIPVSGEKLQIGIPVKPGFPGFVDFVKDPITGRITASGFSIEVFDMVMKALPYGVAYEYKLFEDAKGNSNGSYDELVSQVYLKKFDAVVGDITIIANRSQHVEFTLPYTESGVSMLVPVKDDRRKSAWVFLDPLTPDLWIVSGAFFIFTGFVIWVLEHRINDQFRGEPSYQIGTVGYFVFSTLVFAQKEKMVSNLSKVVVIIWVFVVLILTSSYTASLTSMLTVQKLQPTVTNIDDLIKNKDYVGYLHDSFVPGLLERLKIPKDRLRNLSSPEDYYNALLKGSKNGGVAAIFDEIPYLKVFLSKYCDGHTMVGPTYKTDGFGFVFPIGSPLVPDVSRAILNVTEGNQMDAIMKKLYGSESCQDQSSTNGSNSLTFDSFWGLFLITGVASFVALVIFVALFIHQNREFLMNTVRSESTLWEKIAHIVMYYDAKDLSSPEFKKTASADGPAEGGAAGVVDAHITNNSRTPSSISDDTYENFTPEEERSPYVGRAAWPEVDGAGTHTPPDAQ</sequence>
<feature type="transmembrane region" description="Helical" evidence="18">
    <location>
        <begin position="613"/>
        <end position="631"/>
    </location>
</feature>
<dbReference type="InterPro" id="IPR017103">
    <property type="entry name" value="Iontropic_Glu_rcpt_pln"/>
</dbReference>
<evidence type="ECO:0000313" key="22">
    <source>
        <dbReference type="Proteomes" id="UP001179952"/>
    </source>
</evidence>
<dbReference type="Pfam" id="PF01094">
    <property type="entry name" value="ANF_receptor"/>
    <property type="match status" value="1"/>
</dbReference>
<dbReference type="GO" id="GO:0015276">
    <property type="term" value="F:ligand-gated monoatomic ion channel activity"/>
    <property type="evidence" value="ECO:0007669"/>
    <property type="project" value="InterPro"/>
</dbReference>
<evidence type="ECO:0000256" key="10">
    <source>
        <dbReference type="ARBA" id="ARBA00023170"/>
    </source>
</evidence>
<keyword evidence="10 15" id="KW-0675">Receptor</keyword>
<evidence type="ECO:0000256" key="12">
    <source>
        <dbReference type="ARBA" id="ARBA00023286"/>
    </source>
</evidence>
<evidence type="ECO:0000256" key="15">
    <source>
        <dbReference type="PIRNR" id="PIRNR037090"/>
    </source>
</evidence>
<proteinExistence type="inferred from homology"/>
<feature type="chain" id="PRO_5043586342" description="Glutamate receptor" evidence="19">
    <location>
        <begin position="32"/>
        <end position="954"/>
    </location>
</feature>
<gene>
    <name evidence="21" type="ORF">QJS04_geneDACA003963</name>
</gene>
<dbReference type="Gene3D" id="3.40.50.2300">
    <property type="match status" value="2"/>
</dbReference>
<dbReference type="FunFam" id="3.40.190.10:FF:000195">
    <property type="entry name" value="Glutamate receptor 2.7"/>
    <property type="match status" value="1"/>
</dbReference>
<evidence type="ECO:0000313" key="21">
    <source>
        <dbReference type="EMBL" id="KAK1276939.1"/>
    </source>
</evidence>
<evidence type="ECO:0000256" key="16">
    <source>
        <dbReference type="PIRSR" id="PIRSR037090-50"/>
    </source>
</evidence>
<evidence type="ECO:0000256" key="4">
    <source>
        <dbReference type="ARBA" id="ARBA00022448"/>
    </source>
</evidence>